<feature type="compositionally biased region" description="Basic and acidic residues" evidence="1">
    <location>
        <begin position="93"/>
        <end position="107"/>
    </location>
</feature>
<dbReference type="EnsemblPlants" id="HORVU.MOREX.r3.5HG0533670.1">
    <property type="protein sequence ID" value="HORVU.MOREX.r3.5HG0533670.1.CDS1"/>
    <property type="gene ID" value="HORVU.MOREX.r3.5HG0533670"/>
</dbReference>
<protein>
    <submittedName>
        <fullName evidence="2">Uncharacterized protein</fullName>
    </submittedName>
</protein>
<feature type="region of interest" description="Disordered" evidence="1">
    <location>
        <begin position="1"/>
        <end position="107"/>
    </location>
</feature>
<evidence type="ECO:0000313" key="3">
    <source>
        <dbReference type="Proteomes" id="UP000011116"/>
    </source>
</evidence>
<feature type="compositionally biased region" description="Acidic residues" evidence="1">
    <location>
        <begin position="19"/>
        <end position="38"/>
    </location>
</feature>
<evidence type="ECO:0000256" key="1">
    <source>
        <dbReference type="SAM" id="MobiDB-lite"/>
    </source>
</evidence>
<reference evidence="3" key="1">
    <citation type="journal article" date="2012" name="Nature">
        <title>A physical, genetic and functional sequence assembly of the barley genome.</title>
        <authorList>
            <consortium name="The International Barley Genome Sequencing Consortium"/>
            <person name="Mayer K.F."/>
            <person name="Waugh R."/>
            <person name="Brown J.W."/>
            <person name="Schulman A."/>
            <person name="Langridge P."/>
            <person name="Platzer M."/>
            <person name="Fincher G.B."/>
            <person name="Muehlbauer G.J."/>
            <person name="Sato K."/>
            <person name="Close T.J."/>
            <person name="Wise R.P."/>
            <person name="Stein N."/>
        </authorList>
    </citation>
    <scope>NUCLEOTIDE SEQUENCE [LARGE SCALE GENOMIC DNA]</scope>
    <source>
        <strain evidence="3">cv. Morex</strain>
    </source>
</reference>
<proteinExistence type="predicted"/>
<organism evidence="2 3">
    <name type="scientific">Hordeum vulgare subsp. vulgare</name>
    <name type="common">Domesticated barley</name>
    <dbReference type="NCBI Taxonomy" id="112509"/>
    <lineage>
        <taxon>Eukaryota</taxon>
        <taxon>Viridiplantae</taxon>
        <taxon>Streptophyta</taxon>
        <taxon>Embryophyta</taxon>
        <taxon>Tracheophyta</taxon>
        <taxon>Spermatophyta</taxon>
        <taxon>Magnoliopsida</taxon>
        <taxon>Liliopsida</taxon>
        <taxon>Poales</taxon>
        <taxon>Poaceae</taxon>
        <taxon>BOP clade</taxon>
        <taxon>Pooideae</taxon>
        <taxon>Triticodae</taxon>
        <taxon>Triticeae</taxon>
        <taxon>Hordeinae</taxon>
        <taxon>Hordeum</taxon>
    </lineage>
</organism>
<sequence length="137" mass="16130">MFGKRRPGDQEFRKAWQENVDEEDCLWTASEDEDEEKEDDAKMEREMKKVKKQAKENANLIDGDDSDELRSICPQSDEEDMTLWSGSEEDDHNDIPTEPHPNERSDSYIDKVFEFDETPKYRTISELLKAEKEPPEL</sequence>
<dbReference type="PANTHER" id="PTHR38393:SF1">
    <property type="entry name" value="GLUTAMYL-TRNA (GLN) AMIDOTRANSFERASE SUBUNIT C"/>
    <property type="match status" value="1"/>
</dbReference>
<feature type="compositionally biased region" description="Acidic residues" evidence="1">
    <location>
        <begin position="76"/>
        <end position="92"/>
    </location>
</feature>
<keyword evidence="3" id="KW-1185">Reference proteome</keyword>
<evidence type="ECO:0000313" key="2">
    <source>
        <dbReference type="EnsemblPlants" id="HORVU.MOREX.r3.5HG0533670.1.CDS1"/>
    </source>
</evidence>
<feature type="compositionally biased region" description="Basic and acidic residues" evidence="1">
    <location>
        <begin position="1"/>
        <end position="16"/>
    </location>
</feature>
<reference evidence="2" key="3">
    <citation type="submission" date="2022-01" db="UniProtKB">
        <authorList>
            <consortium name="EnsemblPlants"/>
        </authorList>
    </citation>
    <scope>IDENTIFICATION</scope>
    <source>
        <strain evidence="2">subsp. vulgare</strain>
    </source>
</reference>
<accession>A0A8I6YMS5</accession>
<dbReference type="AlphaFoldDB" id="A0A8I6YMS5"/>
<dbReference type="Proteomes" id="UP000011116">
    <property type="component" value="Chromosome 5H"/>
</dbReference>
<dbReference type="Gramene" id="HORVU.MOREX.r3.5HG0533670.1">
    <property type="protein sequence ID" value="HORVU.MOREX.r3.5HG0533670.1.CDS1"/>
    <property type="gene ID" value="HORVU.MOREX.r3.5HG0533670"/>
</dbReference>
<dbReference type="PANTHER" id="PTHR38393">
    <property type="entry name" value="GLUTAMYL-TRNA (GLN) AMIDOTRANSFERASE SUBUNIT C"/>
    <property type="match status" value="1"/>
</dbReference>
<name>A0A8I6YMS5_HORVV</name>
<reference evidence="2" key="2">
    <citation type="submission" date="2020-10" db="EMBL/GenBank/DDBJ databases">
        <authorList>
            <person name="Scholz U."/>
            <person name="Mascher M."/>
            <person name="Fiebig A."/>
        </authorList>
    </citation>
    <scope>NUCLEOTIDE SEQUENCE [LARGE SCALE GENOMIC DNA]</scope>
    <source>
        <strain evidence="2">cv. Morex</strain>
    </source>
</reference>